<dbReference type="GO" id="GO:0005684">
    <property type="term" value="C:U2-type spliceosomal complex"/>
    <property type="evidence" value="ECO:0007669"/>
    <property type="project" value="TreeGrafter"/>
</dbReference>
<gene>
    <name evidence="3" type="ORF">ALECFALPRED_007015</name>
</gene>
<dbReference type="GO" id="GO:0000398">
    <property type="term" value="P:mRNA splicing, via spliceosome"/>
    <property type="evidence" value="ECO:0007669"/>
    <property type="project" value="InterPro"/>
</dbReference>
<comment type="similarity">
    <text evidence="1">Belongs to the CWC16 family.</text>
</comment>
<feature type="region of interest" description="Disordered" evidence="2">
    <location>
        <begin position="247"/>
        <end position="280"/>
    </location>
</feature>
<evidence type="ECO:0000313" key="4">
    <source>
        <dbReference type="Proteomes" id="UP000664203"/>
    </source>
</evidence>
<dbReference type="PANTHER" id="PTHR12111">
    <property type="entry name" value="SPLICING FACTOR YJU2"/>
    <property type="match status" value="1"/>
</dbReference>
<evidence type="ECO:0000256" key="1">
    <source>
        <dbReference type="ARBA" id="ARBA00005595"/>
    </source>
</evidence>
<sequence length="349" mass="39174">MQGFNMGRYVPPEHEGTTSANKLAGKHALGSRAHKVGQGILTVRFEMPFPIWCTTCPKPAIIGQGVRFNAEKKKVGNYHTTPIFSFRMKHVACGGWIEIRTDPKNTAYVVTEGAKKRDTGEDKVQEGEIRFTTEEERARLEGDAFARLEGKVDDKQRTVSDKSRIEELYSAKERDWDDPGEANRRLRKAFRVGRKEREKNGKIAEALKDRMSLGMDLLEETEEDRRRAGLVDFGEFGGEGPIVKAKSRPLFADTGTSNKSLAKKIKTTKSASEAEKRRESLRKELANNTRAVLDPFLSVDKSSMQALGGASLIKRKRKIEDRETVSKSEEPVDFTRLPAPPALVEYDSD</sequence>
<proteinExistence type="inferred from homology"/>
<comment type="caution">
    <text evidence="3">The sequence shown here is derived from an EMBL/GenBank/DDBJ whole genome shotgun (WGS) entry which is preliminary data.</text>
</comment>
<protein>
    <submittedName>
        <fullName evidence="3">Uncharacterized protein</fullName>
    </submittedName>
</protein>
<dbReference type="GO" id="GO:0071014">
    <property type="term" value="C:post-mRNA release spliceosomal complex"/>
    <property type="evidence" value="ECO:0007669"/>
    <property type="project" value="TreeGrafter"/>
</dbReference>
<dbReference type="EMBL" id="CAJPDR010000457">
    <property type="protein sequence ID" value="CAF9936948.1"/>
    <property type="molecule type" value="Genomic_DNA"/>
</dbReference>
<name>A0A8H3G5J2_9LECA</name>
<dbReference type="OrthoDB" id="360327at2759"/>
<evidence type="ECO:0000313" key="3">
    <source>
        <dbReference type="EMBL" id="CAF9936948.1"/>
    </source>
</evidence>
<dbReference type="Proteomes" id="UP000664203">
    <property type="component" value="Unassembled WGS sequence"/>
</dbReference>
<dbReference type="AlphaFoldDB" id="A0A8H3G5J2"/>
<feature type="compositionally biased region" description="Basic and acidic residues" evidence="2">
    <location>
        <begin position="319"/>
        <end position="330"/>
    </location>
</feature>
<feature type="region of interest" description="Disordered" evidence="2">
    <location>
        <begin position="319"/>
        <end position="349"/>
    </location>
</feature>
<reference evidence="3" key="1">
    <citation type="submission" date="2021-03" db="EMBL/GenBank/DDBJ databases">
        <authorList>
            <person name="Tagirdzhanova G."/>
        </authorList>
    </citation>
    <scope>NUCLEOTIDE SEQUENCE</scope>
</reference>
<evidence type="ECO:0000256" key="2">
    <source>
        <dbReference type="SAM" id="MobiDB-lite"/>
    </source>
</evidence>
<dbReference type="InterPro" id="IPR007590">
    <property type="entry name" value="Saf4/Yju2"/>
</dbReference>
<organism evidence="3 4">
    <name type="scientific">Alectoria fallacina</name>
    <dbReference type="NCBI Taxonomy" id="1903189"/>
    <lineage>
        <taxon>Eukaryota</taxon>
        <taxon>Fungi</taxon>
        <taxon>Dikarya</taxon>
        <taxon>Ascomycota</taxon>
        <taxon>Pezizomycotina</taxon>
        <taxon>Lecanoromycetes</taxon>
        <taxon>OSLEUM clade</taxon>
        <taxon>Lecanoromycetidae</taxon>
        <taxon>Lecanorales</taxon>
        <taxon>Lecanorineae</taxon>
        <taxon>Parmeliaceae</taxon>
        <taxon>Alectoria</taxon>
    </lineage>
</organism>
<accession>A0A8H3G5J2</accession>
<dbReference type="Pfam" id="PF04502">
    <property type="entry name" value="Saf4_Yju2"/>
    <property type="match status" value="1"/>
</dbReference>
<dbReference type="PANTHER" id="PTHR12111:SF2">
    <property type="entry name" value="SPLICING FACTOR YJU2B-RELATED"/>
    <property type="match status" value="1"/>
</dbReference>
<keyword evidence="4" id="KW-1185">Reference proteome</keyword>